<protein>
    <submittedName>
        <fullName evidence="2">Uncharacterized protein</fullName>
    </submittedName>
</protein>
<evidence type="ECO:0000256" key="1">
    <source>
        <dbReference type="SAM" id="MobiDB-lite"/>
    </source>
</evidence>
<feature type="compositionally biased region" description="Basic and acidic residues" evidence="1">
    <location>
        <begin position="100"/>
        <end position="111"/>
    </location>
</feature>
<accession>A0AAV4TNU6</accession>
<gene>
    <name evidence="2" type="ORF">CDAR_490021</name>
</gene>
<evidence type="ECO:0000313" key="3">
    <source>
        <dbReference type="Proteomes" id="UP001054837"/>
    </source>
</evidence>
<dbReference type="EMBL" id="BPLQ01009775">
    <property type="protein sequence ID" value="GIY46520.1"/>
    <property type="molecule type" value="Genomic_DNA"/>
</dbReference>
<evidence type="ECO:0000313" key="2">
    <source>
        <dbReference type="EMBL" id="GIY46520.1"/>
    </source>
</evidence>
<reference evidence="2 3" key="1">
    <citation type="submission" date="2021-06" db="EMBL/GenBank/DDBJ databases">
        <title>Caerostris darwini draft genome.</title>
        <authorList>
            <person name="Kono N."/>
            <person name="Arakawa K."/>
        </authorList>
    </citation>
    <scope>NUCLEOTIDE SEQUENCE [LARGE SCALE GENOMIC DNA]</scope>
</reference>
<keyword evidence="3" id="KW-1185">Reference proteome</keyword>
<comment type="caution">
    <text evidence="2">The sequence shown here is derived from an EMBL/GenBank/DDBJ whole genome shotgun (WGS) entry which is preliminary data.</text>
</comment>
<feature type="region of interest" description="Disordered" evidence="1">
    <location>
        <begin position="67"/>
        <end position="111"/>
    </location>
</feature>
<name>A0AAV4TNU6_9ARAC</name>
<dbReference type="AlphaFoldDB" id="A0AAV4TNU6"/>
<proteinExistence type="predicted"/>
<organism evidence="2 3">
    <name type="scientific">Caerostris darwini</name>
    <dbReference type="NCBI Taxonomy" id="1538125"/>
    <lineage>
        <taxon>Eukaryota</taxon>
        <taxon>Metazoa</taxon>
        <taxon>Ecdysozoa</taxon>
        <taxon>Arthropoda</taxon>
        <taxon>Chelicerata</taxon>
        <taxon>Arachnida</taxon>
        <taxon>Araneae</taxon>
        <taxon>Araneomorphae</taxon>
        <taxon>Entelegynae</taxon>
        <taxon>Araneoidea</taxon>
        <taxon>Araneidae</taxon>
        <taxon>Caerostris</taxon>
    </lineage>
</organism>
<sequence length="111" mass="12533">MASNLFQHFRKELITPLTRQNVRFNGNYTNSNNLTDTEKRVRTVFKVLAAFLPGMYVGHLLTKHGVFSKANNGKQEKNVDDAGEMQKTNGDDAGEMQKTNADDAKPEEKKM</sequence>
<dbReference type="Proteomes" id="UP001054837">
    <property type="component" value="Unassembled WGS sequence"/>
</dbReference>